<dbReference type="InterPro" id="IPR033138">
    <property type="entry name" value="Cu_oxidase_CS"/>
</dbReference>
<keyword evidence="3" id="KW-0472">Membrane</keyword>
<evidence type="ECO:0000313" key="6">
    <source>
        <dbReference type="Proteomes" id="UP000664940"/>
    </source>
</evidence>
<dbReference type="SUPFAM" id="SSF49503">
    <property type="entry name" value="Cupredoxins"/>
    <property type="match status" value="1"/>
</dbReference>
<sequence>MWKIDWKTTNRADIRTFRKLLLLSEMVGANLRTVSMGSQNKRDKTLYSLTAINGKLYANLKGLTMYQGERVAWYMLAMGQDIDLHTVHFHAESFLYRNGESYRADVVDLFPGTFEVVEMVASNPGTWLLHCHVADHVHAGMETLFTVLSQREHLSIITTITNEIGKAVSRDFREDNVRMLGMQVPVKDIEMLASVLIATGVVLLLIVLVLGGVVWYQHRQKKLRRNRRSILDDSFKLLSLKN</sequence>
<dbReference type="InterPro" id="IPR011706">
    <property type="entry name" value="Cu-oxidase_C"/>
</dbReference>
<keyword evidence="3" id="KW-1133">Transmembrane helix</keyword>
<dbReference type="GO" id="GO:0005507">
    <property type="term" value="F:copper ion binding"/>
    <property type="evidence" value="ECO:0007669"/>
    <property type="project" value="InterPro"/>
</dbReference>
<accession>A0A833ZDK2</accession>
<evidence type="ECO:0000313" key="5">
    <source>
        <dbReference type="EMBL" id="KAF6090584.1"/>
    </source>
</evidence>
<name>A0A833ZDK2_9CHIR</name>
<protein>
    <recommendedName>
        <fullName evidence="1">ferroxidase</fullName>
        <ecNumber evidence="1">1.16.3.1</ecNumber>
    </recommendedName>
</protein>
<dbReference type="Proteomes" id="UP000664940">
    <property type="component" value="Unassembled WGS sequence"/>
</dbReference>
<evidence type="ECO:0000256" key="2">
    <source>
        <dbReference type="ARBA" id="ARBA00022723"/>
    </source>
</evidence>
<dbReference type="InterPro" id="IPR008972">
    <property type="entry name" value="Cupredoxin"/>
</dbReference>
<feature type="transmembrane region" description="Helical" evidence="3">
    <location>
        <begin position="191"/>
        <end position="216"/>
    </location>
</feature>
<dbReference type="InterPro" id="IPR002355">
    <property type="entry name" value="Cu_oxidase_Cu_BS"/>
</dbReference>
<dbReference type="PROSITE" id="PS00079">
    <property type="entry name" value="MULTICOPPER_OXIDASE1"/>
    <property type="match status" value="1"/>
</dbReference>
<keyword evidence="3" id="KW-0812">Transmembrane</keyword>
<evidence type="ECO:0000256" key="3">
    <source>
        <dbReference type="SAM" id="Phobius"/>
    </source>
</evidence>
<comment type="caution">
    <text evidence="5">The sequence shown here is derived from an EMBL/GenBank/DDBJ whole genome shotgun (WGS) entry which is preliminary data.</text>
</comment>
<dbReference type="EMBL" id="JABVXQ010000009">
    <property type="protein sequence ID" value="KAF6090584.1"/>
    <property type="molecule type" value="Genomic_DNA"/>
</dbReference>
<dbReference type="EC" id="1.16.3.1" evidence="1"/>
<evidence type="ECO:0000256" key="1">
    <source>
        <dbReference type="ARBA" id="ARBA00013107"/>
    </source>
</evidence>
<dbReference type="AlphaFoldDB" id="A0A833ZDK2"/>
<feature type="domain" description="Plastocyanin-like" evidence="4">
    <location>
        <begin position="44"/>
        <end position="148"/>
    </location>
</feature>
<dbReference type="PROSITE" id="PS00080">
    <property type="entry name" value="MULTICOPPER_OXIDASE2"/>
    <property type="match status" value="1"/>
</dbReference>
<dbReference type="Gene3D" id="2.60.40.420">
    <property type="entry name" value="Cupredoxins - blue copper proteins"/>
    <property type="match status" value="1"/>
</dbReference>
<reference evidence="5 6" key="1">
    <citation type="journal article" date="2020" name="Nature">
        <title>Six reference-quality genomes reveal evolution of bat adaptations.</title>
        <authorList>
            <person name="Jebb D."/>
            <person name="Huang Z."/>
            <person name="Pippel M."/>
            <person name="Hughes G.M."/>
            <person name="Lavrichenko K."/>
            <person name="Devanna P."/>
            <person name="Winkler S."/>
            <person name="Jermiin L.S."/>
            <person name="Skirmuntt E.C."/>
            <person name="Katzourakis A."/>
            <person name="Burkitt-Gray L."/>
            <person name="Ray D.A."/>
            <person name="Sullivan K.A.M."/>
            <person name="Roscito J.G."/>
            <person name="Kirilenko B.M."/>
            <person name="Davalos L.M."/>
            <person name="Corthals A.P."/>
            <person name="Power M.L."/>
            <person name="Jones G."/>
            <person name="Ransome R.D."/>
            <person name="Dechmann D.K.N."/>
            <person name="Locatelli A.G."/>
            <person name="Puechmaille S.J."/>
            <person name="Fedrigo O."/>
            <person name="Jarvis E.D."/>
            <person name="Hiller M."/>
            <person name="Vernes S.C."/>
            <person name="Myers E.W."/>
            <person name="Teeling E.C."/>
        </authorList>
    </citation>
    <scope>NUCLEOTIDE SEQUENCE [LARGE SCALE GENOMIC DNA]</scope>
    <source>
        <strain evidence="5">Bat1K_MPI-CBG_1</strain>
    </source>
</reference>
<gene>
    <name evidence="5" type="ORF">HJG60_006188</name>
</gene>
<dbReference type="Pfam" id="PF07731">
    <property type="entry name" value="Cu-oxidase_2"/>
    <property type="match status" value="1"/>
</dbReference>
<dbReference type="GO" id="GO:0004322">
    <property type="term" value="F:ferroxidase activity"/>
    <property type="evidence" value="ECO:0007669"/>
    <property type="project" value="UniProtKB-EC"/>
</dbReference>
<evidence type="ECO:0000259" key="4">
    <source>
        <dbReference type="Pfam" id="PF07731"/>
    </source>
</evidence>
<proteinExistence type="predicted"/>
<keyword evidence="2" id="KW-0479">Metal-binding</keyword>
<organism evidence="5 6">
    <name type="scientific">Phyllostomus discolor</name>
    <name type="common">pale spear-nosed bat</name>
    <dbReference type="NCBI Taxonomy" id="89673"/>
    <lineage>
        <taxon>Eukaryota</taxon>
        <taxon>Metazoa</taxon>
        <taxon>Chordata</taxon>
        <taxon>Craniata</taxon>
        <taxon>Vertebrata</taxon>
        <taxon>Euteleostomi</taxon>
        <taxon>Mammalia</taxon>
        <taxon>Eutheria</taxon>
        <taxon>Laurasiatheria</taxon>
        <taxon>Chiroptera</taxon>
        <taxon>Yangochiroptera</taxon>
        <taxon>Phyllostomidae</taxon>
        <taxon>Phyllostominae</taxon>
        <taxon>Phyllostomus</taxon>
    </lineage>
</organism>